<evidence type="ECO:0000256" key="2">
    <source>
        <dbReference type="ARBA" id="ARBA00004186"/>
    </source>
</evidence>
<feature type="region of interest" description="Disordered" evidence="7">
    <location>
        <begin position="1049"/>
        <end position="1068"/>
    </location>
</feature>
<feature type="compositionally biased region" description="Acidic residues" evidence="7">
    <location>
        <begin position="415"/>
        <end position="432"/>
    </location>
</feature>
<feature type="compositionally biased region" description="Polar residues" evidence="7">
    <location>
        <begin position="1"/>
        <end position="23"/>
    </location>
</feature>
<feature type="compositionally biased region" description="Low complexity" evidence="7">
    <location>
        <begin position="564"/>
        <end position="577"/>
    </location>
</feature>
<feature type="region of interest" description="Disordered" evidence="7">
    <location>
        <begin position="1"/>
        <end position="46"/>
    </location>
</feature>
<feature type="compositionally biased region" description="Basic and acidic residues" evidence="7">
    <location>
        <begin position="334"/>
        <end position="343"/>
    </location>
</feature>
<feature type="compositionally biased region" description="Low complexity" evidence="7">
    <location>
        <begin position="750"/>
        <end position="790"/>
    </location>
</feature>
<feature type="region of interest" description="Disordered" evidence="7">
    <location>
        <begin position="813"/>
        <end position="895"/>
    </location>
</feature>
<reference evidence="9" key="1">
    <citation type="submission" date="2022-07" db="EMBL/GenBank/DDBJ databases">
        <title>Phylogenomic reconstructions and comparative analyses of Kickxellomycotina fungi.</title>
        <authorList>
            <person name="Reynolds N.K."/>
            <person name="Stajich J.E."/>
            <person name="Barry K."/>
            <person name="Grigoriev I.V."/>
            <person name="Crous P."/>
            <person name="Smith M.E."/>
        </authorList>
    </citation>
    <scope>NUCLEOTIDE SEQUENCE</scope>
    <source>
        <strain evidence="9">RSA 476</strain>
    </source>
</reference>
<keyword evidence="10" id="KW-1185">Reference proteome</keyword>
<sequence length="1087" mass="116930">MATAGTVPQQQSLTQQRGPGQYQSASVRSVSSVSTSASTASTNETWVGGKKRDWDNAFISKYQEFEATLQENDRWLALYWQSIAGVKDTKRPNVAITEALKASSARRRGRARMDVRDVFNVGGTTMTLSPVGSRFNTSSSWSLRMAKRRSSQYGALQGNTLNMAMAQMAMMPPRSPFLTNVSNETIVSPRSQDSTLNKAPVGFSAATLARSNSAAAKTAAAVKRLQAMATVPVPQVTEMLSPPLSGESQVTMSAALERSPIRAAQLIVPATRFTPSAPVPTLRDMLLNHRQSPVKPPAMSLEPRPRLRTLSSHSSGPSSPEPTAKPSVTSSETELTKSEEDVRERLQRVRIALGRHSMGRIPETPIDEVCEQAQRRIDDIAAAISPDASDAELTALCRDIDEVASMLPPSNDVSQAEEEDDDDCEATEDELENLALPVESGGDNVAEPTGSDDADEDTSEEERRPPSAPRVSEGVLDVVIDLQPIDLHLDAVDEQSRPAMKHAPGLPGKRKHSDDEKAVPPPAPVHNGSRLMNPTSASLSRGRGRGKVRPAPYTTGIPRNAALRSQASSSSIASSQRSVDDDAHPPRNESRQGAASKASGALAGPGRVAETRRMFEKPTGSFISPVAAMRPGYASIVSTPATAAAVAATGQKRTAVKSKIPSAAKSSTAAMREAARRAEATRINAAAGRKPAQPQLNQSRIGNEPLFKSVARPASSTLLQKSSQSSLRSQPSRELLHPSTSSAADRRVRPAPLQIASSSSSAIPVPVPAKGKAPATTNASESDASKSSDSGRWGLTSMLSVLSPSKWKSQAAAETPVADATPTSSTNLKKIASPYDVTSPQNPYQPRPEHGGGNRGQLVMPTYKDMAVPLRKSSTRAPSIIKQQKPQPGRPSNTQRLINMTEGGRLSGVSSFRSSFFSDDEGVGASSSKIGQSPGMARTKSTPDLLAQDMVTPIQGMRHKSSISSDEYTTIIPPGQMSPPEIESEYSDEYSDDEFSPAAPRRKKNDFKIPKWATTPELARGLEMQEKVNPDHIFGRVKPLRINEIFNRQETEEQRRKPRNSSMIWNSKDALTSEEELSYVRKMGYDP</sequence>
<feature type="compositionally biased region" description="Low complexity" evidence="7">
    <location>
        <begin position="311"/>
        <end position="333"/>
    </location>
</feature>
<comment type="subcellular location">
    <subcellularLocation>
        <location evidence="2">Cytoplasm</location>
        <location evidence="2">Cytoskeleton</location>
        <location evidence="2">Spindle</location>
    </subcellularLocation>
    <subcellularLocation>
        <location evidence="1">Nucleus</location>
    </subcellularLocation>
</comment>
<proteinExistence type="inferred from homology"/>
<feature type="compositionally biased region" description="Acidic residues" evidence="7">
    <location>
        <begin position="982"/>
        <end position="995"/>
    </location>
</feature>
<feature type="compositionally biased region" description="Basic and acidic residues" evidence="7">
    <location>
        <begin position="578"/>
        <end position="590"/>
    </location>
</feature>
<evidence type="ECO:0000256" key="1">
    <source>
        <dbReference type="ARBA" id="ARBA00004123"/>
    </source>
</evidence>
<evidence type="ECO:0000256" key="5">
    <source>
        <dbReference type="ARBA" id="ARBA00023212"/>
    </source>
</evidence>
<feature type="compositionally biased region" description="Low complexity" evidence="7">
    <location>
        <begin position="715"/>
        <end position="733"/>
    </location>
</feature>
<dbReference type="Pfam" id="PF03941">
    <property type="entry name" value="INCENP_ARK-bind"/>
    <property type="match status" value="1"/>
</dbReference>
<feature type="region of interest" description="Disordered" evidence="7">
    <location>
        <begin position="490"/>
        <end position="618"/>
    </location>
</feature>
<evidence type="ECO:0000259" key="8">
    <source>
        <dbReference type="Pfam" id="PF03941"/>
    </source>
</evidence>
<dbReference type="Proteomes" id="UP001140074">
    <property type="component" value="Unassembled WGS sequence"/>
</dbReference>
<accession>A0A9W8INU6</accession>
<feature type="compositionally biased region" description="Low complexity" evidence="7">
    <location>
        <begin position="593"/>
        <end position="606"/>
    </location>
</feature>
<evidence type="ECO:0000313" key="10">
    <source>
        <dbReference type="Proteomes" id="UP001140074"/>
    </source>
</evidence>
<dbReference type="GO" id="GO:0005819">
    <property type="term" value="C:spindle"/>
    <property type="evidence" value="ECO:0007669"/>
    <property type="project" value="UniProtKB-SubCell"/>
</dbReference>
<feature type="compositionally biased region" description="Low complexity" evidence="7">
    <location>
        <begin position="24"/>
        <end position="42"/>
    </location>
</feature>
<evidence type="ECO:0000256" key="4">
    <source>
        <dbReference type="ARBA" id="ARBA00022490"/>
    </source>
</evidence>
<comment type="caution">
    <text evidence="9">The sequence shown here is derived from an EMBL/GenBank/DDBJ whole genome shotgun (WGS) entry which is preliminary data.</text>
</comment>
<gene>
    <name evidence="9" type="ORF">GGH94_004254</name>
</gene>
<dbReference type="AlphaFoldDB" id="A0A9W8INU6"/>
<dbReference type="InterPro" id="IPR005635">
    <property type="entry name" value="Inner_centromere_prot_ARK-bd"/>
</dbReference>
<feature type="region of interest" description="Disordered" evidence="7">
    <location>
        <begin position="658"/>
        <end position="792"/>
    </location>
</feature>
<feature type="compositionally biased region" description="Polar residues" evidence="7">
    <location>
        <begin position="875"/>
        <end position="895"/>
    </location>
</feature>
<organism evidence="9 10">
    <name type="scientific">Coemansia aciculifera</name>
    <dbReference type="NCBI Taxonomy" id="417176"/>
    <lineage>
        <taxon>Eukaryota</taxon>
        <taxon>Fungi</taxon>
        <taxon>Fungi incertae sedis</taxon>
        <taxon>Zoopagomycota</taxon>
        <taxon>Kickxellomycotina</taxon>
        <taxon>Kickxellomycetes</taxon>
        <taxon>Kickxellales</taxon>
        <taxon>Kickxellaceae</taxon>
        <taxon>Coemansia</taxon>
    </lineage>
</organism>
<feature type="region of interest" description="Disordered" evidence="7">
    <location>
        <begin position="292"/>
        <end position="343"/>
    </location>
</feature>
<protein>
    <recommendedName>
        <fullName evidence="8">Inner centromere protein ARK-binding domain-containing protein</fullName>
    </recommendedName>
</protein>
<feature type="domain" description="Inner centromere protein ARK-binding" evidence="8">
    <location>
        <begin position="981"/>
        <end position="1046"/>
    </location>
</feature>
<evidence type="ECO:0000256" key="3">
    <source>
        <dbReference type="ARBA" id="ARBA00010042"/>
    </source>
</evidence>
<name>A0A9W8INU6_9FUNG</name>
<keyword evidence="4" id="KW-0963">Cytoplasm</keyword>
<feature type="compositionally biased region" description="Acidic residues" evidence="7">
    <location>
        <begin position="450"/>
        <end position="460"/>
    </location>
</feature>
<comment type="similarity">
    <text evidence="3">Belongs to the INCENP family.</text>
</comment>
<feature type="region of interest" description="Disordered" evidence="7">
    <location>
        <begin position="406"/>
        <end position="476"/>
    </location>
</feature>
<dbReference type="EMBL" id="JANBUY010000167">
    <property type="protein sequence ID" value="KAJ2862464.1"/>
    <property type="molecule type" value="Genomic_DNA"/>
</dbReference>
<keyword evidence="6" id="KW-0539">Nucleus</keyword>
<evidence type="ECO:0000256" key="6">
    <source>
        <dbReference type="ARBA" id="ARBA00023242"/>
    </source>
</evidence>
<dbReference type="GO" id="GO:0005634">
    <property type="term" value="C:nucleus"/>
    <property type="evidence" value="ECO:0007669"/>
    <property type="project" value="UniProtKB-SubCell"/>
</dbReference>
<feature type="compositionally biased region" description="Polar residues" evidence="7">
    <location>
        <begin position="530"/>
        <end position="539"/>
    </location>
</feature>
<evidence type="ECO:0000313" key="9">
    <source>
        <dbReference type="EMBL" id="KAJ2862464.1"/>
    </source>
</evidence>
<keyword evidence="5" id="KW-0206">Cytoskeleton</keyword>
<feature type="region of interest" description="Disordered" evidence="7">
    <location>
        <begin position="957"/>
        <end position="1003"/>
    </location>
</feature>
<evidence type="ECO:0000256" key="7">
    <source>
        <dbReference type="SAM" id="MobiDB-lite"/>
    </source>
</evidence>